<keyword evidence="5" id="KW-1185">Reference proteome</keyword>
<evidence type="ECO:0000313" key="5">
    <source>
        <dbReference type="Proteomes" id="UP000095767"/>
    </source>
</evidence>
<gene>
    <name evidence="4" type="ORF">BAE44_0022786</name>
</gene>
<keyword evidence="3" id="KW-0012">Acyltransferase</keyword>
<dbReference type="PANTHER" id="PTHR31642">
    <property type="entry name" value="TRICHOTHECENE 3-O-ACETYLTRANSFERASE"/>
    <property type="match status" value="1"/>
</dbReference>
<name>A0A1E5UTP2_9POAL</name>
<dbReference type="InterPro" id="IPR023213">
    <property type="entry name" value="CAT-like_dom_sf"/>
</dbReference>
<dbReference type="AlphaFoldDB" id="A0A1E5UTP2"/>
<dbReference type="Gene3D" id="3.30.559.10">
    <property type="entry name" value="Chloramphenicol acetyltransferase-like domain"/>
    <property type="match status" value="2"/>
</dbReference>
<comment type="caution">
    <text evidence="4">The sequence shown here is derived from an EMBL/GenBank/DDBJ whole genome shotgun (WGS) entry which is preliminary data.</text>
</comment>
<dbReference type="STRING" id="888268.A0A1E5UTP2"/>
<dbReference type="Proteomes" id="UP000095767">
    <property type="component" value="Unassembled WGS sequence"/>
</dbReference>
<dbReference type="InterPro" id="IPR050317">
    <property type="entry name" value="Plant_Fungal_Acyltransferase"/>
</dbReference>
<evidence type="ECO:0000256" key="2">
    <source>
        <dbReference type="ARBA" id="ARBA00022679"/>
    </source>
</evidence>
<accession>A0A1E5UTP2</accession>
<sequence>MAVEIRESSMVKPAEATPKHRLWLSNLDLLVVRRHVNAVRFYRRGVSDGPAFFSPDVLKDALSKALVPFYPLAGRLAQDSTDRLEIHCTGDGVLFVTALTDATIDDIAGSNLSDELQRMLVPSLEDGDRAGILAMFQVTFFRCGGVCLGSAVHHVAADGVAAISFLKTWAAVARGAHEATTPRPWVDRTLLRARSPPAVRFDHAEYPRRGGGSKTEIIPLDNIVLPLSRTQVNALKRSAGIQCKKVSTFDAVAAHAWRCACKARGLAGTGDSRLYMLADARSRLRPPLPAGYLGNAILRASAVAKVEDLTSEPLGTTADTISTAALRVDDEYIRSLVDYLEQVVSGDDDGAAELRLGRWVMSGTDLFLVSWLGLRSDDDFGWGRSSFTARATFTFNGLVYLDRSTDGDGGVDVTITMELESIARLKELFYEELNDHPLASQTQGTEAQGVWDDF</sequence>
<dbReference type="GO" id="GO:0016747">
    <property type="term" value="F:acyltransferase activity, transferring groups other than amino-acyl groups"/>
    <property type="evidence" value="ECO:0007669"/>
    <property type="project" value="TreeGrafter"/>
</dbReference>
<dbReference type="EMBL" id="LWDX02063706">
    <property type="protein sequence ID" value="OEL16194.1"/>
    <property type="molecule type" value="Genomic_DNA"/>
</dbReference>
<organism evidence="4 5">
    <name type="scientific">Dichanthelium oligosanthes</name>
    <dbReference type="NCBI Taxonomy" id="888268"/>
    <lineage>
        <taxon>Eukaryota</taxon>
        <taxon>Viridiplantae</taxon>
        <taxon>Streptophyta</taxon>
        <taxon>Embryophyta</taxon>
        <taxon>Tracheophyta</taxon>
        <taxon>Spermatophyta</taxon>
        <taxon>Magnoliopsida</taxon>
        <taxon>Liliopsida</taxon>
        <taxon>Poales</taxon>
        <taxon>Poaceae</taxon>
        <taxon>PACMAD clade</taxon>
        <taxon>Panicoideae</taxon>
        <taxon>Panicodae</taxon>
        <taxon>Paniceae</taxon>
        <taxon>Dichantheliinae</taxon>
        <taxon>Dichanthelium</taxon>
    </lineage>
</organism>
<proteinExistence type="inferred from homology"/>
<keyword evidence="2 4" id="KW-0808">Transferase</keyword>
<dbReference type="OrthoDB" id="671439at2759"/>
<protein>
    <submittedName>
        <fullName evidence="4">Shikimate O-hydroxycinnamoyltransferase</fullName>
    </submittedName>
</protein>
<evidence type="ECO:0000256" key="1">
    <source>
        <dbReference type="ARBA" id="ARBA00009861"/>
    </source>
</evidence>
<evidence type="ECO:0000256" key="3">
    <source>
        <dbReference type="ARBA" id="ARBA00023315"/>
    </source>
</evidence>
<dbReference type="PANTHER" id="PTHR31642:SF138">
    <property type="entry name" value="PUTRESCINE HYDROXYCINNAMOYLTRANSFERASE 1"/>
    <property type="match status" value="1"/>
</dbReference>
<reference evidence="4 5" key="1">
    <citation type="submission" date="2016-09" db="EMBL/GenBank/DDBJ databases">
        <title>The draft genome of Dichanthelium oligosanthes: A C3 panicoid grass species.</title>
        <authorList>
            <person name="Studer A.J."/>
            <person name="Schnable J.C."/>
            <person name="Brutnell T.P."/>
        </authorList>
    </citation>
    <scope>NUCLEOTIDE SEQUENCE [LARGE SCALE GENOMIC DNA]</scope>
    <source>
        <strain evidence="5">cv. Kellogg 1175</strain>
        <tissue evidence="4">Leaf</tissue>
    </source>
</reference>
<dbReference type="Pfam" id="PF02458">
    <property type="entry name" value="Transferase"/>
    <property type="match status" value="1"/>
</dbReference>
<comment type="similarity">
    <text evidence="1">Belongs to the plant acyltransferase family.</text>
</comment>
<evidence type="ECO:0000313" key="4">
    <source>
        <dbReference type="EMBL" id="OEL16194.1"/>
    </source>
</evidence>